<dbReference type="InterPro" id="IPR036388">
    <property type="entry name" value="WH-like_DNA-bd_sf"/>
</dbReference>
<evidence type="ECO:0000313" key="9">
    <source>
        <dbReference type="Proteomes" id="UP000630528"/>
    </source>
</evidence>
<dbReference type="GO" id="GO:0006352">
    <property type="term" value="P:DNA-templated transcription initiation"/>
    <property type="evidence" value="ECO:0007669"/>
    <property type="project" value="InterPro"/>
</dbReference>
<accession>A0A934TW23</accession>
<dbReference type="GO" id="GO:0003677">
    <property type="term" value="F:DNA binding"/>
    <property type="evidence" value="ECO:0007669"/>
    <property type="project" value="InterPro"/>
</dbReference>
<dbReference type="PANTHER" id="PTHR43133:SF62">
    <property type="entry name" value="RNA POLYMERASE SIGMA FACTOR SIGZ"/>
    <property type="match status" value="1"/>
</dbReference>
<comment type="caution">
    <text evidence="8">The sequence shown here is derived from an EMBL/GenBank/DDBJ whole genome shotgun (WGS) entry which is preliminary data.</text>
</comment>
<dbReference type="GO" id="GO:0016987">
    <property type="term" value="F:sigma factor activity"/>
    <property type="evidence" value="ECO:0007669"/>
    <property type="project" value="UniProtKB-KW"/>
</dbReference>
<dbReference type="InterPro" id="IPR013324">
    <property type="entry name" value="RNA_pol_sigma_r3/r4-like"/>
</dbReference>
<feature type="domain" description="RNA polymerase sigma-70 region 2" evidence="6">
    <location>
        <begin position="60"/>
        <end position="126"/>
    </location>
</feature>
<dbReference type="InterPro" id="IPR014284">
    <property type="entry name" value="RNA_pol_sigma-70_dom"/>
</dbReference>
<protein>
    <submittedName>
        <fullName evidence="8">Sigma-70 family RNA polymerase sigma factor</fullName>
    </submittedName>
</protein>
<keyword evidence="2" id="KW-0805">Transcription regulation</keyword>
<feature type="domain" description="RNA polymerase sigma factor 70 region 4 type 2" evidence="7">
    <location>
        <begin position="163"/>
        <end position="213"/>
    </location>
</feature>
<dbReference type="Gene3D" id="1.10.10.10">
    <property type="entry name" value="Winged helix-like DNA-binding domain superfamily/Winged helix DNA-binding domain"/>
    <property type="match status" value="1"/>
</dbReference>
<dbReference type="PANTHER" id="PTHR43133">
    <property type="entry name" value="RNA POLYMERASE ECF-TYPE SIGMA FACTO"/>
    <property type="match status" value="1"/>
</dbReference>
<dbReference type="SUPFAM" id="SSF88946">
    <property type="entry name" value="Sigma2 domain of RNA polymerase sigma factors"/>
    <property type="match status" value="1"/>
</dbReference>
<proteinExistence type="inferred from homology"/>
<evidence type="ECO:0000259" key="6">
    <source>
        <dbReference type="Pfam" id="PF04542"/>
    </source>
</evidence>
<reference evidence="8" key="2">
    <citation type="submission" date="2021-01" db="EMBL/GenBank/DDBJ databases">
        <authorList>
            <person name="Kang M."/>
        </authorList>
    </citation>
    <scope>NUCLEOTIDE SEQUENCE</scope>
    <source>
        <strain evidence="8">KACC 17527</strain>
    </source>
</reference>
<reference evidence="8" key="1">
    <citation type="journal article" date="2012" name="J. Microbiol. Biotechnol.">
        <title>Ramlibacter ginsenosidimutans sp. nov., with ginsenoside-converting activity.</title>
        <authorList>
            <person name="Wang L."/>
            <person name="An D.S."/>
            <person name="Kim S.G."/>
            <person name="Jin F.X."/>
            <person name="Kim S.C."/>
            <person name="Lee S.T."/>
            <person name="Im W.T."/>
        </authorList>
    </citation>
    <scope>NUCLEOTIDE SEQUENCE</scope>
    <source>
        <strain evidence="8">KACC 17527</strain>
    </source>
</reference>
<evidence type="ECO:0000256" key="1">
    <source>
        <dbReference type="ARBA" id="ARBA00010641"/>
    </source>
</evidence>
<dbReference type="InterPro" id="IPR013325">
    <property type="entry name" value="RNA_pol_sigma_r2"/>
</dbReference>
<comment type="similarity">
    <text evidence="1">Belongs to the sigma-70 factor family. ECF subfamily.</text>
</comment>
<dbReference type="InterPro" id="IPR007627">
    <property type="entry name" value="RNA_pol_sigma70_r2"/>
</dbReference>
<dbReference type="InterPro" id="IPR039425">
    <property type="entry name" value="RNA_pol_sigma-70-like"/>
</dbReference>
<evidence type="ECO:0000256" key="4">
    <source>
        <dbReference type="ARBA" id="ARBA00023163"/>
    </source>
</evidence>
<keyword evidence="4" id="KW-0804">Transcription</keyword>
<evidence type="ECO:0000256" key="3">
    <source>
        <dbReference type="ARBA" id="ARBA00023082"/>
    </source>
</evidence>
<name>A0A934TW23_9BURK</name>
<dbReference type="EMBL" id="JAEPWM010000009">
    <property type="protein sequence ID" value="MBK6008385.1"/>
    <property type="molecule type" value="Genomic_DNA"/>
</dbReference>
<feature type="region of interest" description="Disordered" evidence="5">
    <location>
        <begin position="1"/>
        <end position="21"/>
    </location>
</feature>
<dbReference type="Proteomes" id="UP000630528">
    <property type="component" value="Unassembled WGS sequence"/>
</dbReference>
<gene>
    <name evidence="8" type="ORF">JJB11_19945</name>
</gene>
<dbReference type="SUPFAM" id="SSF88659">
    <property type="entry name" value="Sigma3 and sigma4 domains of RNA polymerase sigma factors"/>
    <property type="match status" value="1"/>
</dbReference>
<dbReference type="NCBIfam" id="TIGR02937">
    <property type="entry name" value="sigma70-ECF"/>
    <property type="match status" value="1"/>
</dbReference>
<organism evidence="8 9">
    <name type="scientific">Ramlibacter ginsenosidimutans</name>
    <dbReference type="NCBI Taxonomy" id="502333"/>
    <lineage>
        <taxon>Bacteria</taxon>
        <taxon>Pseudomonadati</taxon>
        <taxon>Pseudomonadota</taxon>
        <taxon>Betaproteobacteria</taxon>
        <taxon>Burkholderiales</taxon>
        <taxon>Comamonadaceae</taxon>
        <taxon>Ramlibacter</taxon>
    </lineage>
</organism>
<dbReference type="Gene3D" id="1.10.1740.10">
    <property type="match status" value="1"/>
</dbReference>
<sequence>MNVLPHPSRVEAGRPARARTPSVAVVPPLRTPASMPSPEEFNAWMAAVAQAGDRQAFAALFKHFAPRIKSFLMRAGTAPELAEELAQETMVQLWRRASTFDPARASLSTWLYTIARNLRIDHFRRTGGDPCEGEEPWDADQQPADAHLPPEDLLLATQREQGVRRAMAQLPPEQSLVLQLSFFEERPHAIIARDLGIPLGTVKSRIRLAVAQLRLKLDAFGS</sequence>
<dbReference type="Pfam" id="PF08281">
    <property type="entry name" value="Sigma70_r4_2"/>
    <property type="match status" value="1"/>
</dbReference>
<dbReference type="Pfam" id="PF04542">
    <property type="entry name" value="Sigma70_r2"/>
    <property type="match status" value="1"/>
</dbReference>
<keyword evidence="9" id="KW-1185">Reference proteome</keyword>
<evidence type="ECO:0000259" key="7">
    <source>
        <dbReference type="Pfam" id="PF08281"/>
    </source>
</evidence>
<evidence type="ECO:0000313" key="8">
    <source>
        <dbReference type="EMBL" id="MBK6008385.1"/>
    </source>
</evidence>
<evidence type="ECO:0000256" key="5">
    <source>
        <dbReference type="SAM" id="MobiDB-lite"/>
    </source>
</evidence>
<dbReference type="CDD" id="cd06171">
    <property type="entry name" value="Sigma70_r4"/>
    <property type="match status" value="1"/>
</dbReference>
<keyword evidence="3" id="KW-0731">Sigma factor</keyword>
<dbReference type="AlphaFoldDB" id="A0A934TW23"/>
<evidence type="ECO:0000256" key="2">
    <source>
        <dbReference type="ARBA" id="ARBA00023015"/>
    </source>
</evidence>
<dbReference type="InterPro" id="IPR013249">
    <property type="entry name" value="RNA_pol_sigma70_r4_t2"/>
</dbReference>